<evidence type="ECO:0000313" key="2">
    <source>
        <dbReference type="Proteomes" id="UP000298234"/>
    </source>
</evidence>
<dbReference type="AlphaFoldDB" id="A0AAX2RKA7"/>
<dbReference type="RefSeq" id="WP_134256846.1">
    <property type="nucleotide sequence ID" value="NZ_SNSG01000032.1"/>
</dbReference>
<dbReference type="GeneID" id="99665395"/>
<accession>A0AAX2RKA7</accession>
<gene>
    <name evidence="1" type="ORF">E3D37_26820</name>
</gene>
<protein>
    <submittedName>
        <fullName evidence="1">Uncharacterized protein</fullName>
    </submittedName>
</protein>
<proteinExistence type="predicted"/>
<dbReference type="Proteomes" id="UP000298234">
    <property type="component" value="Unassembled WGS sequence"/>
</dbReference>
<name>A0AAX2RKA7_BURCE</name>
<dbReference type="EMBL" id="SNSQ01000035">
    <property type="protein sequence ID" value="TEU41630.1"/>
    <property type="molecule type" value="Genomic_DNA"/>
</dbReference>
<reference evidence="1 2" key="1">
    <citation type="submission" date="2019-03" db="EMBL/GenBank/DDBJ databases">
        <title>Burkholderia cepacia outbreak.</title>
        <authorList>
            <person name="Farzana R."/>
            <person name="Walsh T.R."/>
        </authorList>
    </citation>
    <scope>NUCLEOTIDE SEQUENCE [LARGE SCALE GENOMIC DNA]</scope>
    <source>
        <strain evidence="2">d13</strain>
    </source>
</reference>
<sequence length="76" mass="8617">MKKFCMVCPGLRTAIPDDLHDQLRSLPGVQLERVSSGIVSLWFDGTENELRMLLAQTAWPALNARISESRVYRLQS</sequence>
<evidence type="ECO:0000313" key="1">
    <source>
        <dbReference type="EMBL" id="TEU41630.1"/>
    </source>
</evidence>
<comment type="caution">
    <text evidence="1">The sequence shown here is derived from an EMBL/GenBank/DDBJ whole genome shotgun (WGS) entry which is preliminary data.</text>
</comment>
<organism evidence="1 2">
    <name type="scientific">Burkholderia cepacia</name>
    <name type="common">Pseudomonas cepacia</name>
    <dbReference type="NCBI Taxonomy" id="292"/>
    <lineage>
        <taxon>Bacteria</taxon>
        <taxon>Pseudomonadati</taxon>
        <taxon>Pseudomonadota</taxon>
        <taxon>Betaproteobacteria</taxon>
        <taxon>Burkholderiales</taxon>
        <taxon>Burkholderiaceae</taxon>
        <taxon>Burkholderia</taxon>
        <taxon>Burkholderia cepacia complex</taxon>
    </lineage>
</organism>